<dbReference type="InterPro" id="IPR016098">
    <property type="entry name" value="CAP/MinC_C"/>
</dbReference>
<name>D7FRD4_ECTSI</name>
<dbReference type="SMART" id="SM00673">
    <property type="entry name" value="CARP"/>
    <property type="match status" value="2"/>
</dbReference>
<dbReference type="InParanoid" id="D7FRD4"/>
<evidence type="ECO:0000256" key="1">
    <source>
        <dbReference type="ARBA" id="ARBA00008848"/>
    </source>
</evidence>
<evidence type="ECO:0000256" key="2">
    <source>
        <dbReference type="ARBA" id="ARBA00022741"/>
    </source>
</evidence>
<evidence type="ECO:0000313" key="5">
    <source>
        <dbReference type="EMBL" id="CBJ30725.1"/>
    </source>
</evidence>
<gene>
    <name evidence="5" type="ORF">Esi_0213_0026</name>
</gene>
<dbReference type="AlphaFoldDB" id="D7FRD4"/>
<dbReference type="Proteomes" id="UP000002630">
    <property type="component" value="Linkage Group LG11"/>
</dbReference>
<dbReference type="STRING" id="2880.D7FRD4"/>
<feature type="compositionally biased region" description="Pro residues" evidence="3">
    <location>
        <begin position="334"/>
        <end position="346"/>
    </location>
</feature>
<protein>
    <submittedName>
        <fullName evidence="5">Retinitis pigmentosa 2 (X-linked recessive)</fullName>
    </submittedName>
</protein>
<feature type="region of interest" description="Disordered" evidence="3">
    <location>
        <begin position="333"/>
        <end position="418"/>
    </location>
</feature>
<evidence type="ECO:0000256" key="3">
    <source>
        <dbReference type="SAM" id="MobiDB-lite"/>
    </source>
</evidence>
<dbReference type="PANTHER" id="PTHR15440">
    <property type="entry name" value="XRP2 PROTEIN"/>
    <property type="match status" value="1"/>
</dbReference>
<evidence type="ECO:0000259" key="4">
    <source>
        <dbReference type="PROSITE" id="PS51329"/>
    </source>
</evidence>
<dbReference type="PROSITE" id="PS51329">
    <property type="entry name" value="C_CAP_COFACTOR_C"/>
    <property type="match status" value="1"/>
</dbReference>
<dbReference type="GO" id="GO:1990075">
    <property type="term" value="C:periciliary membrane compartment"/>
    <property type="evidence" value="ECO:0007669"/>
    <property type="project" value="TreeGrafter"/>
</dbReference>
<dbReference type="eggNOG" id="KOG2512">
    <property type="taxonomic scope" value="Eukaryota"/>
</dbReference>
<dbReference type="GO" id="GO:0000166">
    <property type="term" value="F:nucleotide binding"/>
    <property type="evidence" value="ECO:0007669"/>
    <property type="project" value="UniProtKB-KW"/>
</dbReference>
<dbReference type="EMBL" id="FN648391">
    <property type="protein sequence ID" value="CBJ30725.1"/>
    <property type="molecule type" value="Genomic_DNA"/>
</dbReference>
<dbReference type="PANTHER" id="PTHR15440:SF0">
    <property type="entry name" value="PROTEIN XRP2"/>
    <property type="match status" value="1"/>
</dbReference>
<proteinExistence type="inferred from homology"/>
<dbReference type="InterPro" id="IPR017901">
    <property type="entry name" value="C-CAP_CF_C-like"/>
</dbReference>
<dbReference type="Gene3D" id="2.160.20.70">
    <property type="match status" value="1"/>
</dbReference>
<feature type="domain" description="C-CAP/cofactor C-like" evidence="4">
    <location>
        <begin position="32"/>
        <end position="183"/>
    </location>
</feature>
<comment type="similarity">
    <text evidence="1">Belongs to the TBCC family.</text>
</comment>
<dbReference type="OrthoDB" id="194775at2759"/>
<keyword evidence="6" id="KW-1185">Reference proteome</keyword>
<sequence>MKYLTATLWPSHNVGVTTYCLAAAGGGSLTRGALDKGNLNPSDFIFSCKQKEVIVREPGSIGGQQFIVEECSECEVYLLDHTAALTIDLCTDCRIIAGPCESSVFIRDCKDCTVVVACQQFRARDCTDCTFFLFSATQPVIESSVGLRFGCYTLDYFSLAGQFAAAKLSVWNNRWSQIHNFTGGGDGDWSCLPEGSHHRDFTTRSLPEASRQRVGYTENTHGAVVPITAGMRGFTEAEETCFIVVMPGHIDAVLGKLLAVGGGGDSPISATTSRLLRTKLFRPQMAQSKTFFSGAPSSMAELASSFPVLGMQWAGPGSAEAAVSLLAAAGVSVPPSPATPTPPPPNESSATKGKKSKEKANNSADIGAGNGTSEYYMVAGRGDGGGNDDGRSGSESSAAKARVFFEQWDEDKGTPLGS</sequence>
<dbReference type="GO" id="GO:0005096">
    <property type="term" value="F:GTPase activator activity"/>
    <property type="evidence" value="ECO:0007669"/>
    <property type="project" value="InterPro"/>
</dbReference>
<dbReference type="InterPro" id="IPR012945">
    <property type="entry name" value="Tubulin-bd_cofactor_C_dom"/>
</dbReference>
<keyword evidence="2" id="KW-0547">Nucleotide-binding</keyword>
<dbReference type="GO" id="GO:0006892">
    <property type="term" value="P:post-Golgi vesicle-mediated transport"/>
    <property type="evidence" value="ECO:0007669"/>
    <property type="project" value="TreeGrafter"/>
</dbReference>
<reference evidence="5 6" key="1">
    <citation type="journal article" date="2010" name="Nature">
        <title>The Ectocarpus genome and the independent evolution of multicellularity in brown algae.</title>
        <authorList>
            <person name="Cock J.M."/>
            <person name="Sterck L."/>
            <person name="Rouze P."/>
            <person name="Scornet D."/>
            <person name="Allen A.E."/>
            <person name="Amoutzias G."/>
            <person name="Anthouard V."/>
            <person name="Artiguenave F."/>
            <person name="Aury J.M."/>
            <person name="Badger J.H."/>
            <person name="Beszteri B."/>
            <person name="Billiau K."/>
            <person name="Bonnet E."/>
            <person name="Bothwell J.H."/>
            <person name="Bowler C."/>
            <person name="Boyen C."/>
            <person name="Brownlee C."/>
            <person name="Carrano C.J."/>
            <person name="Charrier B."/>
            <person name="Cho G.Y."/>
            <person name="Coelho S.M."/>
            <person name="Collen J."/>
            <person name="Corre E."/>
            <person name="Da Silva C."/>
            <person name="Delage L."/>
            <person name="Delaroque N."/>
            <person name="Dittami S.M."/>
            <person name="Doulbeau S."/>
            <person name="Elias M."/>
            <person name="Farnham G."/>
            <person name="Gachon C.M."/>
            <person name="Gschloessl B."/>
            <person name="Heesch S."/>
            <person name="Jabbari K."/>
            <person name="Jubin C."/>
            <person name="Kawai H."/>
            <person name="Kimura K."/>
            <person name="Kloareg B."/>
            <person name="Kupper F.C."/>
            <person name="Lang D."/>
            <person name="Le Bail A."/>
            <person name="Leblanc C."/>
            <person name="Lerouge P."/>
            <person name="Lohr M."/>
            <person name="Lopez P.J."/>
            <person name="Martens C."/>
            <person name="Maumus F."/>
            <person name="Michel G."/>
            <person name="Miranda-Saavedra D."/>
            <person name="Morales J."/>
            <person name="Moreau H."/>
            <person name="Motomura T."/>
            <person name="Nagasato C."/>
            <person name="Napoli C.A."/>
            <person name="Nelson D.R."/>
            <person name="Nyvall-Collen P."/>
            <person name="Peters A.F."/>
            <person name="Pommier C."/>
            <person name="Potin P."/>
            <person name="Poulain J."/>
            <person name="Quesneville H."/>
            <person name="Read B."/>
            <person name="Rensing S.A."/>
            <person name="Ritter A."/>
            <person name="Rousvoal S."/>
            <person name="Samanta M."/>
            <person name="Samson G."/>
            <person name="Schroeder D.C."/>
            <person name="Segurens B."/>
            <person name="Strittmatter M."/>
            <person name="Tonon T."/>
            <person name="Tregear J.W."/>
            <person name="Valentin K."/>
            <person name="von Dassow P."/>
            <person name="Yamagishi T."/>
            <person name="Van de Peer Y."/>
            <person name="Wincker P."/>
        </authorList>
    </citation>
    <scope>NUCLEOTIDE SEQUENCE [LARGE SCALE GENOMIC DNA]</scope>
    <source>
        <strain evidence="6">Ec32 / CCAP1310/4</strain>
    </source>
</reference>
<dbReference type="Pfam" id="PF07986">
    <property type="entry name" value="TBCC"/>
    <property type="match status" value="1"/>
</dbReference>
<dbReference type="GO" id="GO:0005929">
    <property type="term" value="C:cilium"/>
    <property type="evidence" value="ECO:0007669"/>
    <property type="project" value="TreeGrafter"/>
</dbReference>
<dbReference type="InterPro" id="IPR006599">
    <property type="entry name" value="CARP_motif"/>
</dbReference>
<organism evidence="5 6">
    <name type="scientific">Ectocarpus siliculosus</name>
    <name type="common">Brown alga</name>
    <name type="synonym">Conferva siliculosa</name>
    <dbReference type="NCBI Taxonomy" id="2880"/>
    <lineage>
        <taxon>Eukaryota</taxon>
        <taxon>Sar</taxon>
        <taxon>Stramenopiles</taxon>
        <taxon>Ochrophyta</taxon>
        <taxon>PX clade</taxon>
        <taxon>Phaeophyceae</taxon>
        <taxon>Ectocarpales</taxon>
        <taxon>Ectocarpaceae</taxon>
        <taxon>Ectocarpus</taxon>
    </lineage>
</organism>
<dbReference type="EMBL" id="FN649736">
    <property type="protein sequence ID" value="CBJ30725.1"/>
    <property type="molecule type" value="Genomic_DNA"/>
</dbReference>
<accession>D7FRD4</accession>
<evidence type="ECO:0000313" key="6">
    <source>
        <dbReference type="Proteomes" id="UP000002630"/>
    </source>
</evidence>
<dbReference type="InterPro" id="IPR039093">
    <property type="entry name" value="XRP2"/>
</dbReference>